<evidence type="ECO:0000256" key="5">
    <source>
        <dbReference type="ARBA" id="ARBA00022741"/>
    </source>
</evidence>
<reference evidence="11 12" key="1">
    <citation type="submission" date="2018-12" db="EMBL/GenBank/DDBJ databases">
        <authorList>
            <consortium name="Pathogen Informatics"/>
        </authorList>
    </citation>
    <scope>NUCLEOTIDE SEQUENCE [LARGE SCALE GENOMIC DNA]</scope>
    <source>
        <strain evidence="11 12">NCTC11636</strain>
    </source>
</reference>
<evidence type="ECO:0000256" key="8">
    <source>
        <dbReference type="ARBA" id="ARBA00023136"/>
    </source>
</evidence>
<feature type="domain" description="Polysaccharide chain length determinant N-terminal" evidence="10">
    <location>
        <begin position="3"/>
        <end position="95"/>
    </location>
</feature>
<dbReference type="EMBL" id="LR134350">
    <property type="protein sequence ID" value="VEG26453.1"/>
    <property type="molecule type" value="Genomic_DNA"/>
</dbReference>
<protein>
    <submittedName>
        <fullName evidence="11">Tyrosine-protein kinase ptk</fullName>
        <ecNumber evidence="11">2.7.10.-</ecNumber>
    </submittedName>
</protein>
<keyword evidence="4 9" id="KW-0812">Transmembrane</keyword>
<keyword evidence="8 9" id="KW-0472">Membrane</keyword>
<dbReference type="Pfam" id="PF02706">
    <property type="entry name" value="Wzz"/>
    <property type="match status" value="1"/>
</dbReference>
<dbReference type="NCBIfam" id="TIGR01007">
    <property type="entry name" value="eps_fam"/>
    <property type="match status" value="1"/>
</dbReference>
<dbReference type="PANTHER" id="PTHR32309">
    <property type="entry name" value="TYROSINE-PROTEIN KINASE"/>
    <property type="match status" value="1"/>
</dbReference>
<dbReference type="Gene3D" id="3.40.50.300">
    <property type="entry name" value="P-loop containing nucleotide triphosphate hydrolases"/>
    <property type="match status" value="1"/>
</dbReference>
<evidence type="ECO:0000256" key="2">
    <source>
        <dbReference type="ARBA" id="ARBA00006683"/>
    </source>
</evidence>
<dbReference type="InterPro" id="IPR027417">
    <property type="entry name" value="P-loop_NTPase"/>
</dbReference>
<dbReference type="AlphaFoldDB" id="A0A3S4R9U0"/>
<dbReference type="GO" id="GO:0005524">
    <property type="term" value="F:ATP binding"/>
    <property type="evidence" value="ECO:0007669"/>
    <property type="project" value="UniProtKB-KW"/>
</dbReference>
<evidence type="ECO:0000256" key="4">
    <source>
        <dbReference type="ARBA" id="ARBA00022692"/>
    </source>
</evidence>
<dbReference type="GO" id="GO:0005886">
    <property type="term" value="C:plasma membrane"/>
    <property type="evidence" value="ECO:0007669"/>
    <property type="project" value="UniProtKB-SubCell"/>
</dbReference>
<proteinExistence type="inferred from homology"/>
<dbReference type="KEGG" id="ahw:NCTC11636_00533"/>
<name>A0A3S4R9U0_9ACTO</name>
<evidence type="ECO:0000256" key="3">
    <source>
        <dbReference type="ARBA" id="ARBA00022475"/>
    </source>
</evidence>
<dbReference type="InterPro" id="IPR050445">
    <property type="entry name" value="Bact_polysacc_biosynth/exp"/>
</dbReference>
<feature type="transmembrane region" description="Helical" evidence="9">
    <location>
        <begin position="178"/>
        <end position="196"/>
    </location>
</feature>
<dbReference type="InterPro" id="IPR003856">
    <property type="entry name" value="LPS_length_determ_N"/>
</dbReference>
<comment type="subcellular location">
    <subcellularLocation>
        <location evidence="1">Cell membrane</location>
        <topology evidence="1">Multi-pass membrane protein</topology>
    </subcellularLocation>
</comment>
<keyword evidence="12" id="KW-1185">Reference proteome</keyword>
<sequence length="446" mass="45343">MDMTLAELLTAARQRLGTLALGALVGALAAGGAAALLPASYTASATAYVRVDVPSQGTDQTESYYAASQLANQKAEAFVPVFTSQAVARQVVDSLGLDTSPSALSQSVSVAHTSDTLTITVSATADSPQQARALADEVVNRAAAEIERLEGQGSPVNVVPMSSADASGLARSPAPARLVVLGALVGIILAYTWVVVRRSLDTTVRSVAEVPPEIGAGALGLVPESAELGRGRGSRSADGPAEERLRMLRTALRRTGAGAGRGTLVVASAGRAEGRTTVATGLARVMALAGHRVVLVEGDLRSPVLSEVLDLGRRPGLVDLLVGRAALGQALAPTAVAGLEVLPAGLTTANPSELLGSTRMADLLAELTADRVVVIDSPPLGEVTDGVVLAGGHDTVLVARAGATTQDRLREAALAVEQGGGSVVGTVVNRVAQPRRGRSARRRTAS</sequence>
<keyword evidence="11" id="KW-0808">Transferase</keyword>
<dbReference type="Proteomes" id="UP000266895">
    <property type="component" value="Chromosome"/>
</dbReference>
<keyword evidence="6" id="KW-0067">ATP-binding</keyword>
<keyword evidence="11" id="KW-0418">Kinase</keyword>
<organism evidence="11 12">
    <name type="scientific">Actinomyces howellii</name>
    <dbReference type="NCBI Taxonomy" id="52771"/>
    <lineage>
        <taxon>Bacteria</taxon>
        <taxon>Bacillati</taxon>
        <taxon>Actinomycetota</taxon>
        <taxon>Actinomycetes</taxon>
        <taxon>Actinomycetales</taxon>
        <taxon>Actinomycetaceae</taxon>
        <taxon>Actinomyces</taxon>
    </lineage>
</organism>
<evidence type="ECO:0000313" key="12">
    <source>
        <dbReference type="Proteomes" id="UP000266895"/>
    </source>
</evidence>
<keyword evidence="3" id="KW-1003">Cell membrane</keyword>
<evidence type="ECO:0000259" key="10">
    <source>
        <dbReference type="Pfam" id="PF02706"/>
    </source>
</evidence>
<dbReference type="SUPFAM" id="SSF52540">
    <property type="entry name" value="P-loop containing nucleoside triphosphate hydrolases"/>
    <property type="match status" value="1"/>
</dbReference>
<evidence type="ECO:0000256" key="9">
    <source>
        <dbReference type="SAM" id="Phobius"/>
    </source>
</evidence>
<dbReference type="CDD" id="cd05387">
    <property type="entry name" value="BY-kinase"/>
    <property type="match status" value="1"/>
</dbReference>
<evidence type="ECO:0000256" key="1">
    <source>
        <dbReference type="ARBA" id="ARBA00004651"/>
    </source>
</evidence>
<evidence type="ECO:0000256" key="7">
    <source>
        <dbReference type="ARBA" id="ARBA00022989"/>
    </source>
</evidence>
<keyword evidence="7 9" id="KW-1133">Transmembrane helix</keyword>
<dbReference type="EC" id="2.7.10.-" evidence="11"/>
<gene>
    <name evidence="11" type="primary">ptk</name>
    <name evidence="11" type="ORF">NCTC11636_00533</name>
</gene>
<evidence type="ECO:0000256" key="6">
    <source>
        <dbReference type="ARBA" id="ARBA00022840"/>
    </source>
</evidence>
<dbReference type="PANTHER" id="PTHR32309:SF13">
    <property type="entry name" value="FERRIC ENTEROBACTIN TRANSPORT PROTEIN FEPE"/>
    <property type="match status" value="1"/>
</dbReference>
<evidence type="ECO:0000313" key="11">
    <source>
        <dbReference type="EMBL" id="VEG26453.1"/>
    </source>
</evidence>
<keyword evidence="5" id="KW-0547">Nucleotide-binding</keyword>
<dbReference type="InterPro" id="IPR005702">
    <property type="entry name" value="Wzc-like_C"/>
</dbReference>
<comment type="similarity">
    <text evidence="2">Belongs to the CpsC/CapA family.</text>
</comment>
<dbReference type="OrthoDB" id="9812433at2"/>
<accession>A0A3S4R9U0</accession>
<dbReference type="GO" id="GO:0016301">
    <property type="term" value="F:kinase activity"/>
    <property type="evidence" value="ECO:0007669"/>
    <property type="project" value="UniProtKB-KW"/>
</dbReference>